<evidence type="ECO:0000256" key="1">
    <source>
        <dbReference type="SAM" id="SignalP"/>
    </source>
</evidence>
<dbReference type="SUPFAM" id="SSF50814">
    <property type="entry name" value="Lipocalins"/>
    <property type="match status" value="1"/>
</dbReference>
<proteinExistence type="predicted"/>
<organism evidence="2">
    <name type="scientific">Rhipicephalus microplus</name>
    <name type="common">Cattle tick</name>
    <name type="synonym">Boophilus microplus</name>
    <dbReference type="NCBI Taxonomy" id="6941"/>
    <lineage>
        <taxon>Eukaryota</taxon>
        <taxon>Metazoa</taxon>
        <taxon>Ecdysozoa</taxon>
        <taxon>Arthropoda</taxon>
        <taxon>Chelicerata</taxon>
        <taxon>Arachnida</taxon>
        <taxon>Acari</taxon>
        <taxon>Parasitiformes</taxon>
        <taxon>Ixodida</taxon>
        <taxon>Ixodoidea</taxon>
        <taxon>Ixodidae</taxon>
        <taxon>Rhipicephalinae</taxon>
        <taxon>Rhipicephalus</taxon>
        <taxon>Boophilus</taxon>
    </lineage>
</organism>
<feature type="signal peptide" evidence="1">
    <location>
        <begin position="1"/>
        <end position="29"/>
    </location>
</feature>
<dbReference type="InterPro" id="IPR012674">
    <property type="entry name" value="Calycin"/>
</dbReference>
<name>A0A6M2D4K2_RHIMP</name>
<sequence length="220" mass="24964">MMHRSGEVCYFLCALIVATLPLSKHTVIATQAVTTEDVVTETLPIVMVFNTTDKLWLYKQNISKSPSCEYSPCIVEEKRCMFYKTCNISNEDVDLLKKRKQLRGNNWARTLLHGTFNNSAEPLGSVDLVHKGDHKKPYANMTLVYNESYCSVFLTEYWQEPRPVCELFARGKQAPHDPTTGCNDYFKENCTGDILVLYNSTCVTEIETSPSSDIYCKVDG</sequence>
<dbReference type="Gene3D" id="2.40.128.20">
    <property type="match status" value="1"/>
</dbReference>
<accession>A0A6M2D4K2</accession>
<protein>
    <submittedName>
        <fullName evidence="2">Putative group v salivary lipocalin</fullName>
    </submittedName>
</protein>
<dbReference type="AlphaFoldDB" id="A0A6M2D4K2"/>
<reference evidence="2" key="1">
    <citation type="submission" date="2019-09" db="EMBL/GenBank/DDBJ databases">
        <title>Organ-specific transcriptomic study of the physiology of the cattle tick, Rhipicephalus microplus.</title>
        <authorList>
            <person name="Tirloni L."/>
            <person name="Braz G."/>
            <person name="Gandara A.C.P."/>
            <person name="Sabadin G.A."/>
            <person name="da Silva R.M."/>
            <person name="Guizzo M.G."/>
            <person name="Machado J.A."/>
            <person name="Costa E.P."/>
            <person name="Gomes H.F."/>
            <person name="Moraes J."/>
            <person name="Mota M.B.S."/>
            <person name="Mesquita R.D."/>
            <person name="Alvarenga P.H."/>
            <person name="Alves F."/>
            <person name="Seixas A."/>
            <person name="da Fonseca R.N."/>
            <person name="Fogaca A."/>
            <person name="Logullo C."/>
            <person name="Tanaka A."/>
            <person name="Daffre S."/>
            <person name="Termignoni C."/>
            <person name="Vaz I.S.Jr."/>
            <person name="Oliveira P.L."/>
            <person name="Ribeiro J.M."/>
        </authorList>
    </citation>
    <scope>NUCLEOTIDE SEQUENCE</scope>
    <source>
        <strain evidence="2">Porto Alegre</strain>
    </source>
</reference>
<keyword evidence="1" id="KW-0732">Signal</keyword>
<dbReference type="EMBL" id="GHWJ01007501">
    <property type="protein sequence ID" value="NOV40238.1"/>
    <property type="molecule type" value="Transcribed_RNA"/>
</dbReference>
<feature type="chain" id="PRO_5026918597" evidence="1">
    <location>
        <begin position="30"/>
        <end position="220"/>
    </location>
</feature>
<evidence type="ECO:0000313" key="2">
    <source>
        <dbReference type="EMBL" id="NOV40238.1"/>
    </source>
</evidence>